<dbReference type="EMBL" id="CM009756">
    <property type="protein sequence ID" value="PUZ44223.1"/>
    <property type="molecule type" value="Genomic_DNA"/>
</dbReference>
<evidence type="ECO:0000313" key="2">
    <source>
        <dbReference type="EMBL" id="PUZ44223.1"/>
    </source>
</evidence>
<dbReference type="PANTHER" id="PTHR46867:SF9">
    <property type="entry name" value="OS02G0131600 PROTEIN"/>
    <property type="match status" value="1"/>
</dbReference>
<gene>
    <name evidence="2" type="ORF">GQ55_8G072500</name>
</gene>
<evidence type="ECO:0000256" key="1">
    <source>
        <dbReference type="SAM" id="Phobius"/>
    </source>
</evidence>
<keyword evidence="1" id="KW-0812">Transmembrane</keyword>
<organism evidence="2 3">
    <name type="scientific">Panicum hallii var. hallii</name>
    <dbReference type="NCBI Taxonomy" id="1504633"/>
    <lineage>
        <taxon>Eukaryota</taxon>
        <taxon>Viridiplantae</taxon>
        <taxon>Streptophyta</taxon>
        <taxon>Embryophyta</taxon>
        <taxon>Tracheophyta</taxon>
        <taxon>Spermatophyta</taxon>
        <taxon>Magnoliopsida</taxon>
        <taxon>Liliopsida</taxon>
        <taxon>Poales</taxon>
        <taxon>Poaceae</taxon>
        <taxon>PACMAD clade</taxon>
        <taxon>Panicoideae</taxon>
        <taxon>Panicodae</taxon>
        <taxon>Paniceae</taxon>
        <taxon>Panicinae</taxon>
        <taxon>Panicum</taxon>
        <taxon>Panicum sect. Panicum</taxon>
    </lineage>
</organism>
<dbReference type="CDD" id="cd22884">
    <property type="entry name" value="TOM22"/>
    <property type="match status" value="1"/>
</dbReference>
<accession>A0A2T7CLU5</accession>
<evidence type="ECO:0000313" key="3">
    <source>
        <dbReference type="Proteomes" id="UP000244336"/>
    </source>
</evidence>
<dbReference type="AlphaFoldDB" id="A0A2T7CLU5"/>
<dbReference type="Proteomes" id="UP000244336">
    <property type="component" value="Chromosome 8"/>
</dbReference>
<keyword evidence="1" id="KW-1133">Transmembrane helix</keyword>
<protein>
    <submittedName>
        <fullName evidence="2">Uncharacterized protein</fullName>
    </submittedName>
</protein>
<proteinExistence type="predicted"/>
<keyword evidence="3" id="KW-1185">Reference proteome</keyword>
<name>A0A2T7CLU5_9POAL</name>
<reference evidence="2 3" key="1">
    <citation type="submission" date="2018-04" db="EMBL/GenBank/DDBJ databases">
        <title>WGS assembly of Panicum hallii var. hallii HAL2.</title>
        <authorList>
            <person name="Lovell J."/>
            <person name="Jenkins J."/>
            <person name="Lowry D."/>
            <person name="Mamidi S."/>
            <person name="Sreedasyam A."/>
            <person name="Weng X."/>
            <person name="Barry K."/>
            <person name="Bonette J."/>
            <person name="Campitelli B."/>
            <person name="Daum C."/>
            <person name="Gordon S."/>
            <person name="Gould B."/>
            <person name="Lipzen A."/>
            <person name="MacQueen A."/>
            <person name="Palacio-Mejia J."/>
            <person name="Plott C."/>
            <person name="Shakirov E."/>
            <person name="Shu S."/>
            <person name="Yoshinaga Y."/>
            <person name="Zane M."/>
            <person name="Rokhsar D."/>
            <person name="Grimwood J."/>
            <person name="Schmutz J."/>
            <person name="Juenger T."/>
        </authorList>
    </citation>
    <scope>NUCLEOTIDE SEQUENCE [LARGE SCALE GENOMIC DNA]</scope>
    <source>
        <strain evidence="3">cv. HAL2</strain>
    </source>
</reference>
<sequence>MPSGDELIVMASAFLDSLSQPPAAARGREAAEVARGVGKAAWLAGMTFLVLGLPLIVAVDREVAASEMEHGLQAQLAEMQTLLGTTSSPLTLTTHC</sequence>
<feature type="transmembrane region" description="Helical" evidence="1">
    <location>
        <begin position="40"/>
        <end position="59"/>
    </location>
</feature>
<dbReference type="STRING" id="1504633.A0A2T7CLU5"/>
<keyword evidence="1" id="KW-0472">Membrane</keyword>
<dbReference type="Gramene" id="PUZ44223">
    <property type="protein sequence ID" value="PUZ44223"/>
    <property type="gene ID" value="GQ55_8G072500"/>
</dbReference>
<dbReference type="PANTHER" id="PTHR46867">
    <property type="entry name" value="MITOCHONDRIAL IMPORT RECEPTOR SUBUNIT TOM9-2"/>
    <property type="match status" value="1"/>
</dbReference>
<dbReference type="InterPro" id="IPR017411">
    <property type="entry name" value="Tom22_pln"/>
</dbReference>